<accession>A0A8J5QFU4</accession>
<feature type="domain" description="XPA C-terminal" evidence="3">
    <location>
        <begin position="265"/>
        <end position="313"/>
    </location>
</feature>
<protein>
    <submittedName>
        <fullName evidence="4">RAD14</fullName>
    </submittedName>
</protein>
<evidence type="ECO:0000313" key="4">
    <source>
        <dbReference type="EMBL" id="KAG7660593.1"/>
    </source>
</evidence>
<evidence type="ECO:0000256" key="1">
    <source>
        <dbReference type="SAM" id="Coils"/>
    </source>
</evidence>
<proteinExistence type="predicted"/>
<dbReference type="GO" id="GO:0000715">
    <property type="term" value="P:nucleotide-excision repair, DNA damage recognition"/>
    <property type="evidence" value="ECO:0007669"/>
    <property type="project" value="TreeGrafter"/>
</dbReference>
<dbReference type="GO" id="GO:1901255">
    <property type="term" value="P:nucleotide-excision repair involved in interstrand cross-link repair"/>
    <property type="evidence" value="ECO:0007669"/>
    <property type="project" value="TreeGrafter"/>
</dbReference>
<dbReference type="GO" id="GO:0000110">
    <property type="term" value="C:nucleotide-excision repair factor 1 complex"/>
    <property type="evidence" value="ECO:0007669"/>
    <property type="project" value="TreeGrafter"/>
</dbReference>
<feature type="compositionally biased region" description="Low complexity" evidence="2">
    <location>
        <begin position="121"/>
        <end position="139"/>
    </location>
</feature>
<dbReference type="Proteomes" id="UP000694255">
    <property type="component" value="Unassembled WGS sequence"/>
</dbReference>
<sequence>MSFVRGQLTEEQKRRIEANRKRAAERLQKKQHRDGGILAQSNNNISNPRSEGTGNPVSISTKGIPSQIVTTPVQITSSFVEPGSSSKRARIELTDEQRNRIEQNRLKAIEIQARRSEQRNSSSQPDSSSQPQSTAAPADINPIEDVVRLNKNTTIQDSNAGKSKKFEPPPIRKMDYIEYDFATMQDSRGGFIQDDGKTRSVDEQTLEEWKEKQQEQQIIRELPPPIDIDNAPRCFDCNSLEIDPNLYTNFNVRACRKCVKEKPEKYALLTKTECKEDYLLTEPELKDTSLLARIEKPNPHGYSRMQLFVRYQVEEYAWKKWGGPEELDKEWERREQQRLKRKEKKYQDELREMRKKTRAEEYTRKLRNGQGIGERHVHDWSAPIHLNDNIIKKRCIDCGIEIEEVIIL</sequence>
<dbReference type="GeneID" id="73472659"/>
<organism evidence="4 5">
    <name type="scientific">[Candida] subhashii</name>
    <dbReference type="NCBI Taxonomy" id="561895"/>
    <lineage>
        <taxon>Eukaryota</taxon>
        <taxon>Fungi</taxon>
        <taxon>Dikarya</taxon>
        <taxon>Ascomycota</taxon>
        <taxon>Saccharomycotina</taxon>
        <taxon>Pichiomycetes</taxon>
        <taxon>Debaryomycetaceae</taxon>
        <taxon>Spathaspora</taxon>
    </lineage>
</organism>
<dbReference type="NCBIfam" id="TIGR00598">
    <property type="entry name" value="rad14"/>
    <property type="match status" value="1"/>
</dbReference>
<reference evidence="4 5" key="1">
    <citation type="journal article" date="2021" name="DNA Res.">
        <title>Genome analysis of Candida subhashii reveals its hybrid nature and dual mitochondrial genome conformations.</title>
        <authorList>
            <person name="Mixao V."/>
            <person name="Hegedusova E."/>
            <person name="Saus E."/>
            <person name="Pryszcz L.P."/>
            <person name="Cillingova A."/>
            <person name="Nosek J."/>
            <person name="Gabaldon T."/>
        </authorList>
    </citation>
    <scope>NUCLEOTIDE SEQUENCE [LARGE SCALE GENOMIC DNA]</scope>
    <source>
        <strain evidence="4 5">CBS 10753</strain>
    </source>
</reference>
<gene>
    <name evidence="4" type="ORF">J8A68_005859</name>
</gene>
<dbReference type="GO" id="GO:0003684">
    <property type="term" value="F:damaged DNA binding"/>
    <property type="evidence" value="ECO:0007669"/>
    <property type="project" value="InterPro"/>
</dbReference>
<dbReference type="PANTHER" id="PTHR10142">
    <property type="entry name" value="DNA REPAIR PROTEIN COMPLEMENTING XP-A CELLS"/>
    <property type="match status" value="1"/>
</dbReference>
<evidence type="ECO:0000259" key="3">
    <source>
        <dbReference type="Pfam" id="PF05181"/>
    </source>
</evidence>
<dbReference type="Pfam" id="PF05181">
    <property type="entry name" value="XPA_C"/>
    <property type="match status" value="1"/>
</dbReference>
<feature type="compositionally biased region" description="Polar residues" evidence="2">
    <location>
        <begin position="77"/>
        <end position="86"/>
    </location>
</feature>
<comment type="caution">
    <text evidence="4">The sequence shown here is derived from an EMBL/GenBank/DDBJ whole genome shotgun (WGS) entry which is preliminary data.</text>
</comment>
<dbReference type="InterPro" id="IPR000465">
    <property type="entry name" value="XPA/RAD14"/>
</dbReference>
<dbReference type="RefSeq" id="XP_049260826.1">
    <property type="nucleotide sequence ID" value="XM_049409970.1"/>
</dbReference>
<dbReference type="GO" id="GO:0070914">
    <property type="term" value="P:UV-damage excision repair"/>
    <property type="evidence" value="ECO:0007669"/>
    <property type="project" value="TreeGrafter"/>
</dbReference>
<dbReference type="AlphaFoldDB" id="A0A8J5QFU4"/>
<feature type="compositionally biased region" description="Basic and acidic residues" evidence="2">
    <location>
        <begin position="8"/>
        <end position="28"/>
    </location>
</feature>
<feature type="compositionally biased region" description="Polar residues" evidence="2">
    <location>
        <begin position="39"/>
        <end position="65"/>
    </location>
</feature>
<dbReference type="CDD" id="cd21077">
    <property type="entry name" value="DBD_Rad14"/>
    <property type="match status" value="1"/>
</dbReference>
<dbReference type="EMBL" id="JAGSYN010000276">
    <property type="protein sequence ID" value="KAG7660593.1"/>
    <property type="molecule type" value="Genomic_DNA"/>
</dbReference>
<feature type="region of interest" description="Disordered" evidence="2">
    <location>
        <begin position="1"/>
        <end position="65"/>
    </location>
</feature>
<keyword evidence="1" id="KW-0175">Coiled coil</keyword>
<feature type="coiled-coil region" evidence="1">
    <location>
        <begin position="329"/>
        <end position="359"/>
    </location>
</feature>
<dbReference type="InterPro" id="IPR022656">
    <property type="entry name" value="XPA_C"/>
</dbReference>
<evidence type="ECO:0000256" key="2">
    <source>
        <dbReference type="SAM" id="MobiDB-lite"/>
    </source>
</evidence>
<evidence type="ECO:0000313" key="5">
    <source>
        <dbReference type="Proteomes" id="UP000694255"/>
    </source>
</evidence>
<feature type="region of interest" description="Disordered" evidence="2">
    <location>
        <begin position="77"/>
        <end position="96"/>
    </location>
</feature>
<dbReference type="PANTHER" id="PTHR10142:SF0">
    <property type="entry name" value="DNA REPAIR PROTEIN COMPLEMENTING XP-A CELLS"/>
    <property type="match status" value="1"/>
</dbReference>
<dbReference type="GO" id="GO:0006284">
    <property type="term" value="P:base-excision repair"/>
    <property type="evidence" value="ECO:0007669"/>
    <property type="project" value="TreeGrafter"/>
</dbReference>
<keyword evidence="5" id="KW-1185">Reference proteome</keyword>
<dbReference type="OrthoDB" id="5368863at2759"/>
<name>A0A8J5QFU4_9ASCO</name>
<feature type="region of interest" description="Disordered" evidence="2">
    <location>
        <begin position="113"/>
        <end position="141"/>
    </location>
</feature>